<evidence type="ECO:0000313" key="3">
    <source>
        <dbReference type="Proteomes" id="UP000215616"/>
    </source>
</evidence>
<dbReference type="Proteomes" id="UP000215616">
    <property type="component" value="Unassembled WGS sequence"/>
</dbReference>
<feature type="transmembrane region" description="Helical" evidence="1">
    <location>
        <begin position="144"/>
        <end position="163"/>
    </location>
</feature>
<feature type="transmembrane region" description="Helical" evidence="1">
    <location>
        <begin position="69"/>
        <end position="92"/>
    </location>
</feature>
<feature type="transmembrane region" description="Helical" evidence="1">
    <location>
        <begin position="112"/>
        <end position="132"/>
    </location>
</feature>
<organism evidence="2 3">
    <name type="scientific">Caulobacter vibrioides</name>
    <name type="common">Caulobacter crescentus</name>
    <dbReference type="NCBI Taxonomy" id="155892"/>
    <lineage>
        <taxon>Bacteria</taxon>
        <taxon>Pseudomonadati</taxon>
        <taxon>Pseudomonadota</taxon>
        <taxon>Alphaproteobacteria</taxon>
        <taxon>Caulobacterales</taxon>
        <taxon>Caulobacteraceae</taxon>
        <taxon>Caulobacter</taxon>
    </lineage>
</organism>
<name>A0A258DCQ2_CAUVI</name>
<keyword evidence="1" id="KW-1133">Transmembrane helix</keyword>
<feature type="transmembrane region" description="Helical" evidence="1">
    <location>
        <begin position="38"/>
        <end position="57"/>
    </location>
</feature>
<dbReference type="EMBL" id="NCDQ01000023">
    <property type="protein sequence ID" value="OYX05760.1"/>
    <property type="molecule type" value="Genomic_DNA"/>
</dbReference>
<gene>
    <name evidence="2" type="ORF">B7Z12_02555</name>
</gene>
<sequence>MDAIEIFFTAYGALLALAVAKLLSNVARIAQARDNVRIGWSTPLFMLLLLLDICSLINNGGRVFGLADLSLRLVTNGVITASLYYLLATLTAPDDLSKTPDLDDYYDRHRPLLIGGMALGSILGFEVNAVLIRGFSETLEARWMGLNAALMLAFYLLIAVLLFVRNRAVNRVALAILNAIFVVVLFTF</sequence>
<dbReference type="AlphaFoldDB" id="A0A258DCQ2"/>
<proteinExistence type="predicted"/>
<reference evidence="2 3" key="1">
    <citation type="submission" date="2017-03" db="EMBL/GenBank/DDBJ databases">
        <title>Lifting the veil on microbial sulfur biogeochemistry in mining wastewaters.</title>
        <authorList>
            <person name="Kantor R.S."/>
            <person name="Colenbrander Nelson T."/>
            <person name="Marshall S."/>
            <person name="Bennett D."/>
            <person name="Apte S."/>
            <person name="Camacho D."/>
            <person name="Thomas B.C."/>
            <person name="Warren L.A."/>
            <person name="Banfield J.F."/>
        </authorList>
    </citation>
    <scope>NUCLEOTIDE SEQUENCE [LARGE SCALE GENOMIC DNA]</scope>
    <source>
        <strain evidence="2">32-67-7</strain>
    </source>
</reference>
<keyword evidence="1" id="KW-0472">Membrane</keyword>
<evidence type="ECO:0000256" key="1">
    <source>
        <dbReference type="SAM" id="Phobius"/>
    </source>
</evidence>
<evidence type="ECO:0000313" key="2">
    <source>
        <dbReference type="EMBL" id="OYX05760.1"/>
    </source>
</evidence>
<comment type="caution">
    <text evidence="2">The sequence shown here is derived from an EMBL/GenBank/DDBJ whole genome shotgun (WGS) entry which is preliminary data.</text>
</comment>
<keyword evidence="1" id="KW-0812">Transmembrane</keyword>
<accession>A0A258DCQ2</accession>
<protein>
    <submittedName>
        <fullName evidence="2">Uncharacterized protein</fullName>
    </submittedName>
</protein>
<feature type="transmembrane region" description="Helical" evidence="1">
    <location>
        <begin position="169"/>
        <end position="187"/>
    </location>
</feature>